<dbReference type="RefSeq" id="XP_033677380.1">
    <property type="nucleotide sequence ID" value="XM_033830300.1"/>
</dbReference>
<dbReference type="EMBL" id="ML987208">
    <property type="protein sequence ID" value="KAF2242376.1"/>
    <property type="molecule type" value="Genomic_DNA"/>
</dbReference>
<keyword evidence="2" id="KW-1185">Reference proteome</keyword>
<proteinExistence type="predicted"/>
<sequence length="171" mass="18921">MAPTTPSTASPLSTSLHATALEFLHSCDCDPSQPTRLNHARIHAIRAPGYTHTFGPSYFVSVTPPLQGTLSTDGFIAHMERMLPMLESWDTTVTDVCVDEARRSVVVRARYGMRVKGAEVEVQNDIVWWLWMAEDEGVVKVERSVEFVDGVASGRLKEVMGEMKAKAKEEA</sequence>
<evidence type="ECO:0000313" key="1">
    <source>
        <dbReference type="EMBL" id="KAF2242376.1"/>
    </source>
</evidence>
<protein>
    <recommendedName>
        <fullName evidence="3">SnoaL-like domain-containing protein</fullName>
    </recommendedName>
</protein>
<dbReference type="GeneID" id="54583630"/>
<evidence type="ECO:0008006" key="3">
    <source>
        <dbReference type="Google" id="ProtNLM"/>
    </source>
</evidence>
<dbReference type="AlphaFoldDB" id="A0A6A6HWB3"/>
<accession>A0A6A6HWB3</accession>
<evidence type="ECO:0000313" key="2">
    <source>
        <dbReference type="Proteomes" id="UP000800094"/>
    </source>
</evidence>
<name>A0A6A6HWB3_9PLEO</name>
<dbReference type="Proteomes" id="UP000800094">
    <property type="component" value="Unassembled WGS sequence"/>
</dbReference>
<reference evidence="1" key="1">
    <citation type="journal article" date="2020" name="Stud. Mycol.">
        <title>101 Dothideomycetes genomes: a test case for predicting lifestyles and emergence of pathogens.</title>
        <authorList>
            <person name="Haridas S."/>
            <person name="Albert R."/>
            <person name="Binder M."/>
            <person name="Bloem J."/>
            <person name="Labutti K."/>
            <person name="Salamov A."/>
            <person name="Andreopoulos B."/>
            <person name="Baker S."/>
            <person name="Barry K."/>
            <person name="Bills G."/>
            <person name="Bluhm B."/>
            <person name="Cannon C."/>
            <person name="Castanera R."/>
            <person name="Culley D."/>
            <person name="Daum C."/>
            <person name="Ezra D."/>
            <person name="Gonzalez J."/>
            <person name="Henrissat B."/>
            <person name="Kuo A."/>
            <person name="Liang C."/>
            <person name="Lipzen A."/>
            <person name="Lutzoni F."/>
            <person name="Magnuson J."/>
            <person name="Mondo S."/>
            <person name="Nolan M."/>
            <person name="Ohm R."/>
            <person name="Pangilinan J."/>
            <person name="Park H.-J."/>
            <person name="Ramirez L."/>
            <person name="Alfaro M."/>
            <person name="Sun H."/>
            <person name="Tritt A."/>
            <person name="Yoshinaga Y."/>
            <person name="Zwiers L.-H."/>
            <person name="Turgeon B."/>
            <person name="Goodwin S."/>
            <person name="Spatafora J."/>
            <person name="Crous P."/>
            <person name="Grigoriev I."/>
        </authorList>
    </citation>
    <scope>NUCLEOTIDE SEQUENCE</scope>
    <source>
        <strain evidence="1">CBS 122368</strain>
    </source>
</reference>
<dbReference type="Gene3D" id="3.10.450.50">
    <property type="match status" value="1"/>
</dbReference>
<dbReference type="OrthoDB" id="414540at2759"/>
<organism evidence="1 2">
    <name type="scientific">Trematosphaeria pertusa</name>
    <dbReference type="NCBI Taxonomy" id="390896"/>
    <lineage>
        <taxon>Eukaryota</taxon>
        <taxon>Fungi</taxon>
        <taxon>Dikarya</taxon>
        <taxon>Ascomycota</taxon>
        <taxon>Pezizomycotina</taxon>
        <taxon>Dothideomycetes</taxon>
        <taxon>Pleosporomycetidae</taxon>
        <taxon>Pleosporales</taxon>
        <taxon>Massarineae</taxon>
        <taxon>Trematosphaeriaceae</taxon>
        <taxon>Trematosphaeria</taxon>
    </lineage>
</organism>
<gene>
    <name evidence="1" type="ORF">BU26DRAFT_524507</name>
</gene>